<evidence type="ECO:0000313" key="1">
    <source>
        <dbReference type="EMBL" id="QPD02463.1"/>
    </source>
</evidence>
<proteinExistence type="predicted"/>
<name>A0A7S8IXQ7_9BACT</name>
<dbReference type="AlphaFoldDB" id="A0A7S8IXQ7"/>
<protein>
    <submittedName>
        <fullName evidence="1">Uncharacterized protein</fullName>
    </submittedName>
</protein>
<dbReference type="KEGG" id="nkf:Nkreftii_000237"/>
<organism evidence="1 2">
    <name type="scientific">Candidatus Nitrospira kreftii</name>
    <dbReference type="NCBI Taxonomy" id="2652173"/>
    <lineage>
        <taxon>Bacteria</taxon>
        <taxon>Pseudomonadati</taxon>
        <taxon>Nitrospirota</taxon>
        <taxon>Nitrospiria</taxon>
        <taxon>Nitrospirales</taxon>
        <taxon>Nitrospiraceae</taxon>
        <taxon>Nitrospira</taxon>
    </lineage>
</organism>
<sequence>MSASLFSKQSLGLTQKVITRRSAPQLLLNQPVARHLFQPSESWLGRGATVAIEIVRDGCVKGFITKSMHRLVKVTSHRRKEAT</sequence>
<reference evidence="1 2" key="1">
    <citation type="journal article" date="2020" name="ISME J.">
        <title>Enrichment and physiological characterization of a novel comammox Nitrospira indicates ammonium inhibition of complete nitrification.</title>
        <authorList>
            <person name="Sakoula D."/>
            <person name="Koch H."/>
            <person name="Frank J."/>
            <person name="Jetten M.S.M."/>
            <person name="van Kessel M.A.H.J."/>
            <person name="Lucker S."/>
        </authorList>
    </citation>
    <scope>NUCLEOTIDE SEQUENCE [LARGE SCALE GENOMIC DNA]</scope>
    <source>
        <strain evidence="1">Comreactor17</strain>
    </source>
</reference>
<gene>
    <name evidence="1" type="ORF">Nkreftii_000237</name>
</gene>
<dbReference type="Proteomes" id="UP000593737">
    <property type="component" value="Chromosome"/>
</dbReference>
<accession>A0A7S8IXQ7</accession>
<evidence type="ECO:0000313" key="2">
    <source>
        <dbReference type="Proteomes" id="UP000593737"/>
    </source>
</evidence>
<dbReference type="EMBL" id="CP047423">
    <property type="protein sequence ID" value="QPD02463.1"/>
    <property type="molecule type" value="Genomic_DNA"/>
</dbReference>